<evidence type="ECO:0000256" key="1">
    <source>
        <dbReference type="SAM" id="MobiDB-lite"/>
    </source>
</evidence>
<reference evidence="2 3" key="1">
    <citation type="submission" date="2017-12" db="EMBL/GenBank/DDBJ databases">
        <title>Comparative genomics of Botrytis spp.</title>
        <authorList>
            <person name="Valero-Jimenez C.A."/>
            <person name="Tapia P."/>
            <person name="Veloso J."/>
            <person name="Silva-Moreno E."/>
            <person name="Staats M."/>
            <person name="Valdes J.H."/>
            <person name="Van Kan J.A.L."/>
        </authorList>
    </citation>
    <scope>NUCLEOTIDE SEQUENCE [LARGE SCALE GENOMIC DNA]</scope>
    <source>
        <strain evidence="2 3">Bt9001</strain>
    </source>
</reference>
<organism evidence="2 3">
    <name type="scientific">Botrytis tulipae</name>
    <dbReference type="NCBI Taxonomy" id="87230"/>
    <lineage>
        <taxon>Eukaryota</taxon>
        <taxon>Fungi</taxon>
        <taxon>Dikarya</taxon>
        <taxon>Ascomycota</taxon>
        <taxon>Pezizomycotina</taxon>
        <taxon>Leotiomycetes</taxon>
        <taxon>Helotiales</taxon>
        <taxon>Sclerotiniaceae</taxon>
        <taxon>Botrytis</taxon>
    </lineage>
</organism>
<dbReference type="EMBL" id="PQXH01000223">
    <property type="protein sequence ID" value="TGO08160.1"/>
    <property type="molecule type" value="Genomic_DNA"/>
</dbReference>
<sequence>MVHIAPLNGANAALAICDPPKKAKATRTSAIRTSLVSSTGLGLRVIKKNVERALIRPITTGKYEIIWNNPESLRMSKPAADIKGTADLLAFQYVVESRAIIEKVQSECLESRAAWKGERYTKRVNKRAPVIERKFESGVSERFCPEAIPRSFKNTEKDKSPAPKHTLLYIPDTSKIVKDKEVTGVQKSCQKASNEAKRDQRPRSNLAYGERYNSRKMSRIVPDNLPDNANSDAENNNYQGRKLSENDKYDRSRESKKTESAGDPLA</sequence>
<accession>A0A4Z1E9R9</accession>
<proteinExistence type="predicted"/>
<evidence type="ECO:0000313" key="2">
    <source>
        <dbReference type="EMBL" id="TGO08160.1"/>
    </source>
</evidence>
<protein>
    <submittedName>
        <fullName evidence="2">Uncharacterized protein</fullName>
    </submittedName>
</protein>
<evidence type="ECO:0000313" key="3">
    <source>
        <dbReference type="Proteomes" id="UP000297777"/>
    </source>
</evidence>
<feature type="region of interest" description="Disordered" evidence="1">
    <location>
        <begin position="181"/>
        <end position="266"/>
    </location>
</feature>
<gene>
    <name evidence="2" type="ORF">BTUL_0223g00160</name>
</gene>
<dbReference type="Proteomes" id="UP000297777">
    <property type="component" value="Unassembled WGS sequence"/>
</dbReference>
<feature type="compositionally biased region" description="Polar residues" evidence="1">
    <location>
        <begin position="227"/>
        <end position="239"/>
    </location>
</feature>
<feature type="compositionally biased region" description="Basic and acidic residues" evidence="1">
    <location>
        <begin position="242"/>
        <end position="260"/>
    </location>
</feature>
<dbReference type="AlphaFoldDB" id="A0A4Z1E9R9"/>
<comment type="caution">
    <text evidence="2">The sequence shown here is derived from an EMBL/GenBank/DDBJ whole genome shotgun (WGS) entry which is preliminary data.</text>
</comment>
<dbReference type="OrthoDB" id="10359246at2759"/>
<name>A0A4Z1E9R9_9HELO</name>
<keyword evidence="3" id="KW-1185">Reference proteome</keyword>